<accession>A0A2D4ILZ9</accession>
<proteinExistence type="predicted"/>
<dbReference type="EMBL" id="IACK01102711">
    <property type="protein sequence ID" value="LAA85265.1"/>
    <property type="molecule type" value="Transcribed_RNA"/>
</dbReference>
<feature type="transmembrane region" description="Helical" evidence="1">
    <location>
        <begin position="99"/>
        <end position="117"/>
    </location>
</feature>
<dbReference type="AlphaFoldDB" id="A0A2D4ILZ9"/>
<keyword evidence="1" id="KW-0472">Membrane</keyword>
<evidence type="ECO:0000256" key="1">
    <source>
        <dbReference type="SAM" id="Phobius"/>
    </source>
</evidence>
<reference evidence="2" key="2">
    <citation type="submission" date="2017-11" db="EMBL/GenBank/DDBJ databases">
        <title>Coralsnake Venomics: Analyses of Venom Gland Transcriptomes and Proteomes of Six Brazilian Taxa.</title>
        <authorList>
            <person name="Aird S.D."/>
            <person name="Jorge da Silva N."/>
            <person name="Qiu L."/>
            <person name="Villar-Briones A."/>
            <person name="Aparecida-Saddi V."/>
            <person name="Campos-Telles M.P."/>
            <person name="Grau M."/>
            <person name="Mikheyev A.S."/>
        </authorList>
    </citation>
    <scope>NUCLEOTIDE SEQUENCE</scope>
    <source>
        <tissue evidence="2">Venom_gland</tissue>
    </source>
</reference>
<organism evidence="2">
    <name type="scientific">Micrurus lemniscatus lemniscatus</name>
    <dbReference type="NCBI Taxonomy" id="129467"/>
    <lineage>
        <taxon>Eukaryota</taxon>
        <taxon>Metazoa</taxon>
        <taxon>Chordata</taxon>
        <taxon>Craniata</taxon>
        <taxon>Vertebrata</taxon>
        <taxon>Euteleostomi</taxon>
        <taxon>Lepidosauria</taxon>
        <taxon>Squamata</taxon>
        <taxon>Bifurcata</taxon>
        <taxon>Unidentata</taxon>
        <taxon>Episquamata</taxon>
        <taxon>Toxicofera</taxon>
        <taxon>Serpentes</taxon>
        <taxon>Colubroidea</taxon>
        <taxon>Elapidae</taxon>
        <taxon>Elapinae</taxon>
        <taxon>Micrurus</taxon>
    </lineage>
</organism>
<keyword evidence="1" id="KW-1133">Transmembrane helix</keyword>
<sequence length="122" mass="13202">MTYSEPGCNLHKQQASVCAGTPHAQVELHICVPAGHSHSLPPPGQAAKVGTAVLVHKIVVRFSMCIQTNLLAFVFKGILMQKKESSFHLLNMVSCPRTLSVVSGGSCLVYLICSLFIDRQLK</sequence>
<feature type="transmembrane region" description="Helical" evidence="1">
    <location>
        <begin position="58"/>
        <end position="79"/>
    </location>
</feature>
<name>A0A2D4ILZ9_MICLE</name>
<keyword evidence="1" id="KW-0812">Transmembrane</keyword>
<reference evidence="2" key="1">
    <citation type="submission" date="2017-07" db="EMBL/GenBank/DDBJ databases">
        <authorList>
            <person name="Mikheyev A."/>
            <person name="Grau M."/>
        </authorList>
    </citation>
    <scope>NUCLEOTIDE SEQUENCE</scope>
    <source>
        <tissue evidence="2">Venom_gland</tissue>
    </source>
</reference>
<protein>
    <submittedName>
        <fullName evidence="2">Uncharacterized protein</fullName>
    </submittedName>
</protein>
<evidence type="ECO:0000313" key="2">
    <source>
        <dbReference type="EMBL" id="LAA85265.1"/>
    </source>
</evidence>